<dbReference type="Pfam" id="PF26168">
    <property type="entry name" value="Glyco_transf_N"/>
    <property type="match status" value="1"/>
</dbReference>
<dbReference type="InterPro" id="IPR002213">
    <property type="entry name" value="UDP_glucos_trans"/>
</dbReference>
<feature type="domain" description="Glycosyltransferase N-terminal" evidence="5">
    <location>
        <begin position="16"/>
        <end position="49"/>
    </location>
</feature>
<name>A0A0C9S3W2_9CONI</name>
<organism evidence="6">
    <name type="scientific">Wollemia nobilis</name>
    <dbReference type="NCBI Taxonomy" id="56998"/>
    <lineage>
        <taxon>Eukaryota</taxon>
        <taxon>Viridiplantae</taxon>
        <taxon>Streptophyta</taxon>
        <taxon>Embryophyta</taxon>
        <taxon>Tracheophyta</taxon>
        <taxon>Spermatophyta</taxon>
        <taxon>Pinopsida</taxon>
        <taxon>Pinidae</taxon>
        <taxon>Conifers II</taxon>
        <taxon>Araucariales</taxon>
        <taxon>Araucariaceae</taxon>
        <taxon>Wollemia</taxon>
    </lineage>
</organism>
<dbReference type="InterPro" id="IPR058980">
    <property type="entry name" value="Glyco_transf_N"/>
</dbReference>
<dbReference type="EC" id="2.4.1.-" evidence="4"/>
<dbReference type="AlphaFoldDB" id="A0A0C9S3W2"/>
<evidence type="ECO:0000256" key="1">
    <source>
        <dbReference type="ARBA" id="ARBA00009995"/>
    </source>
</evidence>
<dbReference type="CDD" id="cd03784">
    <property type="entry name" value="GT1_Gtf-like"/>
    <property type="match status" value="1"/>
</dbReference>
<keyword evidence="2 3" id="KW-0808">Transferase</keyword>
<dbReference type="FunFam" id="3.40.50.2000:FF:000237">
    <property type="entry name" value="Glycosyltransferase"/>
    <property type="match status" value="1"/>
</dbReference>
<comment type="similarity">
    <text evidence="1 3">Belongs to the UDP-glycosyltransferase family.</text>
</comment>
<evidence type="ECO:0000256" key="3">
    <source>
        <dbReference type="RuleBase" id="RU003718"/>
    </source>
</evidence>
<proteinExistence type="inferred from homology"/>
<keyword evidence="3" id="KW-0328">Glycosyltransferase</keyword>
<evidence type="ECO:0000256" key="4">
    <source>
        <dbReference type="RuleBase" id="RU362057"/>
    </source>
</evidence>
<sequence>MAMMMNRNGDSHVLHAVVVPFPAQGHVNALLNFAELLSARGFFITFVNTEWSEKRIFGNSYLFQRPNFRFLSVPDGLPAEHGRTAEMGEYMGELQKLGSELEQLLRSARDKSEIPPVTCIVSDAIMSCTHSVAANMEVPRVIFWPVCAVLSISQKYAPLLLSQGLIPVKVSEAKCPERLITTLPGNIPPLWPADLLTFSREQDASDPIFQASLYEARFADIGDYVLVNTFEELEGKDAVAALSANGCPAMAIGPVFLDNVLQGKKVKSSMWEEDESCLNWLEMHPPNSVLYVSFGSIAIKSQQQLEELALGLERSEQPFLWVLRSDLAQGESGVLPEGFKERTKARAFFVSWAPQLRVLSHPSVGGFLTHSGWNSTLESISTGVPMIGWPYYGDQFLNCRFAKDIWKVGLDFDDVDVDDLRLVRREEVETAVRRLMQSSEGMVLRMRALQLKEVATKAVMPGGSSFSNLDVFIHHMREKAKPRVS</sequence>
<reference evidence="6" key="1">
    <citation type="submission" date="2015-02" db="EMBL/GenBank/DDBJ databases">
        <title>A transcriptome of Wollemia nobilis - a relic of Gondwana.</title>
        <authorList>
            <person name="Chia J.Y."/>
            <person name="Leong Y.S."/>
            <person name="Abdul Karim S."/>
            <person name="Wan Azmi N."/>
            <person name="Hercus R."/>
            <person name="Croft L."/>
        </authorList>
    </citation>
    <scope>NUCLEOTIDE SEQUENCE</scope>
    <source>
        <strain evidence="6">MaeBrown</strain>
        <tissue evidence="6">Leaf</tissue>
    </source>
</reference>
<protein>
    <recommendedName>
        <fullName evidence="4">Glycosyltransferase</fullName>
        <ecNumber evidence="4">2.4.1.-</ecNumber>
    </recommendedName>
</protein>
<dbReference type="PROSITE" id="PS00375">
    <property type="entry name" value="UDPGT"/>
    <property type="match status" value="1"/>
</dbReference>
<accession>A0A0C9S3W2</accession>
<dbReference type="Gene3D" id="3.40.50.2000">
    <property type="entry name" value="Glycogen Phosphorylase B"/>
    <property type="match status" value="2"/>
</dbReference>
<dbReference type="EMBL" id="GCHU01014462">
    <property type="protein sequence ID" value="JAG86692.1"/>
    <property type="molecule type" value="Transcribed_RNA"/>
</dbReference>
<dbReference type="GO" id="GO:0080044">
    <property type="term" value="F:quercetin 7-O-glucosyltransferase activity"/>
    <property type="evidence" value="ECO:0007669"/>
    <property type="project" value="TreeGrafter"/>
</dbReference>
<dbReference type="Pfam" id="PF00201">
    <property type="entry name" value="UDPGT"/>
    <property type="match status" value="1"/>
</dbReference>
<dbReference type="PANTHER" id="PTHR11926">
    <property type="entry name" value="GLUCOSYL/GLUCURONOSYL TRANSFERASES"/>
    <property type="match status" value="1"/>
</dbReference>
<dbReference type="SUPFAM" id="SSF53756">
    <property type="entry name" value="UDP-Glycosyltransferase/glycogen phosphorylase"/>
    <property type="match status" value="1"/>
</dbReference>
<dbReference type="GO" id="GO:0080043">
    <property type="term" value="F:quercetin 3-O-glucosyltransferase activity"/>
    <property type="evidence" value="ECO:0007669"/>
    <property type="project" value="TreeGrafter"/>
</dbReference>
<evidence type="ECO:0000259" key="5">
    <source>
        <dbReference type="Pfam" id="PF26168"/>
    </source>
</evidence>
<evidence type="ECO:0000313" key="6">
    <source>
        <dbReference type="EMBL" id="JAG86692.1"/>
    </source>
</evidence>
<dbReference type="PANTHER" id="PTHR11926:SF774">
    <property type="entry name" value="UDP-GLYCOSYLTRANSFERASE 85A1-RELATED"/>
    <property type="match status" value="1"/>
</dbReference>
<evidence type="ECO:0000256" key="2">
    <source>
        <dbReference type="ARBA" id="ARBA00022679"/>
    </source>
</evidence>
<dbReference type="InterPro" id="IPR035595">
    <property type="entry name" value="UDP_glycos_trans_CS"/>
</dbReference>